<dbReference type="InterPro" id="IPR017861">
    <property type="entry name" value="KAE1/TsaD"/>
</dbReference>
<evidence type="ECO:0000256" key="5">
    <source>
        <dbReference type="ARBA" id="ARBA00023315"/>
    </source>
</evidence>
<dbReference type="InterPro" id="IPR000905">
    <property type="entry name" value="Gcp-like_dom"/>
</dbReference>
<dbReference type="InterPro" id="IPR022450">
    <property type="entry name" value="TsaD"/>
</dbReference>
<feature type="binding site" evidence="7">
    <location>
        <position position="275"/>
    </location>
    <ligand>
        <name>substrate</name>
    </ligand>
</feature>
<keyword evidence="5 7" id="KW-0012">Acyltransferase</keyword>
<reference evidence="9 10" key="1">
    <citation type="submission" date="2021-11" db="EMBL/GenBank/DDBJ databases">
        <authorList>
            <person name="Oh E.-T."/>
            <person name="Kim S.-B."/>
        </authorList>
    </citation>
    <scope>NUCLEOTIDE SEQUENCE [LARGE SCALE GENOMIC DNA]</scope>
    <source>
        <strain evidence="9 10">MMS20-SJTN17</strain>
    </source>
</reference>
<keyword evidence="2 7" id="KW-0819">tRNA processing</keyword>
<comment type="similarity">
    <text evidence="7">Belongs to the KAE1 / TsaD family.</text>
</comment>
<dbReference type="EC" id="2.3.1.234" evidence="7"/>
<dbReference type="HAMAP" id="MF_01445">
    <property type="entry name" value="TsaD"/>
    <property type="match status" value="1"/>
</dbReference>
<proteinExistence type="inferred from homology"/>
<keyword evidence="7" id="KW-0963">Cytoplasm</keyword>
<evidence type="ECO:0000313" key="9">
    <source>
        <dbReference type="EMBL" id="MCC8405786.1"/>
    </source>
</evidence>
<evidence type="ECO:0000256" key="7">
    <source>
        <dbReference type="HAMAP-Rule" id="MF_01445"/>
    </source>
</evidence>
<dbReference type="PANTHER" id="PTHR11735">
    <property type="entry name" value="TRNA N6-ADENOSINE THREONYLCARBAMOYLTRANSFERASE"/>
    <property type="match status" value="1"/>
</dbReference>
<keyword evidence="4 7" id="KW-0408">Iron</keyword>
<dbReference type="Pfam" id="PF00814">
    <property type="entry name" value="TsaD"/>
    <property type="match status" value="1"/>
</dbReference>
<dbReference type="EMBL" id="JAJITC010000026">
    <property type="protein sequence ID" value="MCC8405786.1"/>
    <property type="molecule type" value="Genomic_DNA"/>
</dbReference>
<organism evidence="9 10">
    <name type="scientific">Paraburkholderia translucens</name>
    <dbReference type="NCBI Taxonomy" id="2886945"/>
    <lineage>
        <taxon>Bacteria</taxon>
        <taxon>Pseudomonadati</taxon>
        <taxon>Pseudomonadota</taxon>
        <taxon>Betaproteobacteria</taxon>
        <taxon>Burkholderiales</taxon>
        <taxon>Burkholderiaceae</taxon>
        <taxon>Paraburkholderia</taxon>
    </lineage>
</organism>
<sequence>MLVLGIESSCDETGLALYDTERGLLAHALHSQIAMHREYGGVVPELASRDHIRRALPLLEEVMERAGVARGDIDAIAYTQGPGLAGALLVGASVANSLAMAWNKPTVGIHHLEGHLLSPLLVDEPPPFPFVALLVSGGHTQLMRVTDVGVYETLGETLDDAAGEAFDKTAKLLGLGYPGGPEVSRLAEFGTPGAVVLPRPMLYSGDLDFSFSGLKTAVLTHANRLGGTNICEQAKADLARGFVDAAVEVLAAKSLAALKRTKLNRLVVAGGVGANRQLREALSAAAQKRNFYVHYPDLSLCTDNGAMIALAGALRLQRWPEQAGNDYAFTVKPRWDLTTLAH</sequence>
<keyword evidence="10" id="KW-1185">Reference proteome</keyword>
<dbReference type="NCBIfam" id="TIGR03723">
    <property type="entry name" value="T6A_TsaD_YgjD"/>
    <property type="match status" value="1"/>
</dbReference>
<dbReference type="Gene3D" id="3.30.420.40">
    <property type="match status" value="2"/>
</dbReference>
<dbReference type="Proteomes" id="UP001430614">
    <property type="component" value="Unassembled WGS sequence"/>
</dbReference>
<comment type="caution">
    <text evidence="9">The sequence shown here is derived from an EMBL/GenBank/DDBJ whole genome shotgun (WGS) entry which is preliminary data.</text>
</comment>
<dbReference type="PRINTS" id="PR00789">
    <property type="entry name" value="OSIALOPTASE"/>
</dbReference>
<evidence type="ECO:0000256" key="2">
    <source>
        <dbReference type="ARBA" id="ARBA00022694"/>
    </source>
</evidence>
<evidence type="ECO:0000256" key="4">
    <source>
        <dbReference type="ARBA" id="ARBA00023004"/>
    </source>
</evidence>
<accession>A0ABS8KM04</accession>
<comment type="catalytic activity">
    <reaction evidence="6 7">
        <text>L-threonylcarbamoyladenylate + adenosine(37) in tRNA = N(6)-L-threonylcarbamoyladenosine(37) in tRNA + AMP + H(+)</text>
        <dbReference type="Rhea" id="RHEA:37059"/>
        <dbReference type="Rhea" id="RHEA-COMP:10162"/>
        <dbReference type="Rhea" id="RHEA-COMP:10163"/>
        <dbReference type="ChEBI" id="CHEBI:15378"/>
        <dbReference type="ChEBI" id="CHEBI:73682"/>
        <dbReference type="ChEBI" id="CHEBI:74411"/>
        <dbReference type="ChEBI" id="CHEBI:74418"/>
        <dbReference type="ChEBI" id="CHEBI:456215"/>
        <dbReference type="EC" id="2.3.1.234"/>
    </reaction>
</comment>
<feature type="binding site" evidence="7">
    <location>
        <position position="167"/>
    </location>
    <ligand>
        <name>substrate</name>
    </ligand>
</feature>
<feature type="binding site" evidence="7">
    <location>
        <begin position="134"/>
        <end position="138"/>
    </location>
    <ligand>
        <name>substrate</name>
    </ligand>
</feature>
<dbReference type="RefSeq" id="WP_230564541.1">
    <property type="nucleotide sequence ID" value="NZ_JAJITC010000026.1"/>
</dbReference>
<dbReference type="PANTHER" id="PTHR11735:SF6">
    <property type="entry name" value="TRNA N6-ADENOSINE THREONYLCARBAMOYLTRANSFERASE, MITOCHONDRIAL"/>
    <property type="match status" value="1"/>
</dbReference>
<comment type="subcellular location">
    <subcellularLocation>
        <location evidence="7">Cytoplasm</location>
    </subcellularLocation>
</comment>
<comment type="caution">
    <text evidence="7">Lacks conserved residue(s) required for the propagation of feature annotation.</text>
</comment>
<evidence type="ECO:0000256" key="6">
    <source>
        <dbReference type="ARBA" id="ARBA00048117"/>
    </source>
</evidence>
<evidence type="ECO:0000259" key="8">
    <source>
        <dbReference type="Pfam" id="PF00814"/>
    </source>
</evidence>
<evidence type="ECO:0000256" key="1">
    <source>
        <dbReference type="ARBA" id="ARBA00022679"/>
    </source>
</evidence>
<feature type="domain" description="Gcp-like" evidence="8">
    <location>
        <begin position="24"/>
        <end position="309"/>
    </location>
</feature>
<feature type="binding site" evidence="7">
    <location>
        <position position="180"/>
    </location>
    <ligand>
        <name>substrate</name>
    </ligand>
</feature>
<keyword evidence="3 7" id="KW-0479">Metal-binding</keyword>
<dbReference type="InterPro" id="IPR043129">
    <property type="entry name" value="ATPase_NBD"/>
</dbReference>
<evidence type="ECO:0000313" key="10">
    <source>
        <dbReference type="Proteomes" id="UP001430614"/>
    </source>
</evidence>
<dbReference type="NCBIfam" id="TIGR00329">
    <property type="entry name" value="gcp_kae1"/>
    <property type="match status" value="1"/>
</dbReference>
<protein>
    <recommendedName>
        <fullName evidence="7">tRNA N6-adenosine threonylcarbamoyltransferase</fullName>
        <ecNumber evidence="7">2.3.1.234</ecNumber>
    </recommendedName>
    <alternativeName>
        <fullName evidence="7">N6-L-threonylcarbamoyladenine synthase</fullName>
        <shortName evidence="7">t(6)A synthase</shortName>
    </alternativeName>
    <alternativeName>
        <fullName evidence="7">t(6)A37 threonylcarbamoyladenosine biosynthesis protein TsaD</fullName>
    </alternativeName>
    <alternativeName>
        <fullName evidence="7">tRNA threonylcarbamoyladenosine biosynthesis protein TsaD</fullName>
    </alternativeName>
</protein>
<feature type="binding site" evidence="7">
    <location>
        <position position="115"/>
    </location>
    <ligand>
        <name>Fe cation</name>
        <dbReference type="ChEBI" id="CHEBI:24875"/>
    </ligand>
</feature>
<dbReference type="GO" id="GO:0061711">
    <property type="term" value="F:tRNA N(6)-L-threonylcarbamoyladenine synthase activity"/>
    <property type="evidence" value="ECO:0007669"/>
    <property type="project" value="UniProtKB-EC"/>
</dbReference>
<comment type="cofactor">
    <cofactor evidence="7">
        <name>Fe(2+)</name>
        <dbReference type="ChEBI" id="CHEBI:29033"/>
    </cofactor>
    <text evidence="7">Binds 1 Fe(2+) ion per subunit.</text>
</comment>
<dbReference type="CDD" id="cd24133">
    <property type="entry name" value="ASKHA_NBD_TsaD_bac"/>
    <property type="match status" value="1"/>
</dbReference>
<dbReference type="SUPFAM" id="SSF53067">
    <property type="entry name" value="Actin-like ATPase domain"/>
    <property type="match status" value="2"/>
</dbReference>
<keyword evidence="1 7" id="KW-0808">Transferase</keyword>
<evidence type="ECO:0000256" key="3">
    <source>
        <dbReference type="ARBA" id="ARBA00022723"/>
    </source>
</evidence>
<comment type="function">
    <text evidence="7">Required for the formation of a threonylcarbamoyl group on adenosine at position 37 (t(6)A37) in tRNAs that read codons beginning with adenine. Is involved in the transfer of the threonylcarbamoyl moiety of threonylcarbamoyl-AMP (TC-AMP) to the N6 group of A37, together with TsaE and TsaB. TsaD likely plays a direct catalytic role in this reaction.</text>
</comment>
<name>A0ABS8KM04_9BURK</name>
<feature type="binding site" evidence="7">
    <location>
        <position position="111"/>
    </location>
    <ligand>
        <name>Fe cation</name>
        <dbReference type="ChEBI" id="CHEBI:24875"/>
    </ligand>
</feature>
<gene>
    <name evidence="7 9" type="primary">tsaD</name>
    <name evidence="9" type="ORF">LJ655_28680</name>
</gene>
<feature type="binding site" evidence="7">
    <location>
        <position position="303"/>
    </location>
    <ligand>
        <name>Fe cation</name>
        <dbReference type="ChEBI" id="CHEBI:24875"/>
    </ligand>
</feature>